<dbReference type="GO" id="GO:0005615">
    <property type="term" value="C:extracellular space"/>
    <property type="evidence" value="ECO:0007669"/>
    <property type="project" value="TreeGrafter"/>
</dbReference>
<feature type="region of interest" description="Disordered" evidence="6">
    <location>
        <begin position="194"/>
        <end position="259"/>
    </location>
</feature>
<evidence type="ECO:0000256" key="1">
    <source>
        <dbReference type="ARBA" id="ARBA00004613"/>
    </source>
</evidence>
<feature type="compositionally biased region" description="Gly residues" evidence="6">
    <location>
        <begin position="371"/>
        <end position="382"/>
    </location>
</feature>
<dbReference type="Proteomes" id="UP000693946">
    <property type="component" value="Linkage Group LG11"/>
</dbReference>
<reference evidence="8 9" key="1">
    <citation type="journal article" date="2021" name="Sci. Rep.">
        <title>Chromosome anchoring in Senegalese sole (Solea senegalensis) reveals sex-associated markers and genome rearrangements in flatfish.</title>
        <authorList>
            <person name="Guerrero-Cozar I."/>
            <person name="Gomez-Garrido J."/>
            <person name="Berbel C."/>
            <person name="Martinez-Blanch J.F."/>
            <person name="Alioto T."/>
            <person name="Claros M.G."/>
            <person name="Gagnaire P.A."/>
            <person name="Manchado M."/>
        </authorList>
    </citation>
    <scope>NUCLEOTIDE SEQUENCE [LARGE SCALE GENOMIC DNA]</scope>
    <source>
        <strain evidence="8">Sse05_10M</strain>
    </source>
</reference>
<feature type="domain" description="Nerve growth factor-related" evidence="7">
    <location>
        <begin position="310"/>
        <end position="436"/>
    </location>
</feature>
<dbReference type="InterPro" id="IPR020408">
    <property type="entry name" value="Nerve_growth_factor-like"/>
</dbReference>
<comment type="caution">
    <text evidence="8">The sequence shown here is derived from an EMBL/GenBank/DDBJ whole genome shotgun (WGS) entry which is preliminary data.</text>
</comment>
<sequence length="448" mass="49857">MISVAAEAWDICLLSARGSDSDTAQVGARRREREKHIDPEREARARDWGVGAVKMSKQEKERNRVWEGDRQKWPESRIHSFESRSGIWRLPLPEVEYIAEFIWKFSLSGEGKTRSIDRVCMFPWLVVKTPITRCESTGLSISESQNCGLGGPDGWHQGPGLHWGRVPMRSSPLVLLLLIGVQAALNMGGGLARGAGAANHKAGQQTAANHRAGQHSSQEHHRTSHHRTKKHHRAASHTQDRSLAAKHSTSPDPSIPMVDPKLFSKRHYRSSPRVVFSEVPPSHDALEGEDYDNEGLRGVRVRRRAGSHTMHRGEYSVCDSINTWVGNMTQATDIAGNEVTVLPNVTINNVVKKQFFYETTCRYPTHRGSGNAHGGRPGGRGSKQGTKPGNSGCLGIDNRHWNSYCTNTHIFVSALTIFKERTAWRFIRINAACVCVLSRKSWGGRLGH</sequence>
<comment type="similarity">
    <text evidence="2">Belongs to the NGF-beta family.</text>
</comment>
<dbReference type="GO" id="GO:0005163">
    <property type="term" value="F:nerve growth factor receptor binding"/>
    <property type="evidence" value="ECO:0007669"/>
    <property type="project" value="TreeGrafter"/>
</dbReference>
<dbReference type="AlphaFoldDB" id="A0AAV6SVK8"/>
<keyword evidence="3" id="KW-0964">Secreted</keyword>
<dbReference type="GO" id="GO:0008083">
    <property type="term" value="F:growth factor activity"/>
    <property type="evidence" value="ECO:0007669"/>
    <property type="project" value="UniProtKB-KW"/>
</dbReference>
<dbReference type="PANTHER" id="PTHR11589">
    <property type="entry name" value="NERVE GROWTH FACTOR NGF -RELATED"/>
    <property type="match status" value="1"/>
</dbReference>
<dbReference type="GO" id="GO:0030424">
    <property type="term" value="C:axon"/>
    <property type="evidence" value="ECO:0007669"/>
    <property type="project" value="TreeGrafter"/>
</dbReference>
<dbReference type="PANTHER" id="PTHR11589:SF10">
    <property type="entry name" value="BETA-NERVE GROWTH FACTOR"/>
    <property type="match status" value="1"/>
</dbReference>
<name>A0AAV6SVK8_SOLSE</name>
<proteinExistence type="inferred from homology"/>
<evidence type="ECO:0000313" key="8">
    <source>
        <dbReference type="EMBL" id="KAG7520678.1"/>
    </source>
</evidence>
<evidence type="ECO:0000256" key="2">
    <source>
        <dbReference type="ARBA" id="ARBA00010783"/>
    </source>
</evidence>
<dbReference type="InterPro" id="IPR019846">
    <property type="entry name" value="Nerve_growth_factor_CS"/>
</dbReference>
<dbReference type="SMART" id="SM00140">
    <property type="entry name" value="NGF"/>
    <property type="match status" value="1"/>
</dbReference>
<evidence type="ECO:0000259" key="7">
    <source>
        <dbReference type="SMART" id="SM00140"/>
    </source>
</evidence>
<keyword evidence="4" id="KW-0339">Growth factor</keyword>
<keyword evidence="9" id="KW-1185">Reference proteome</keyword>
<evidence type="ECO:0000256" key="6">
    <source>
        <dbReference type="SAM" id="MobiDB-lite"/>
    </source>
</evidence>
<feature type="region of interest" description="Disordered" evidence="6">
    <location>
        <begin position="367"/>
        <end position="391"/>
    </location>
</feature>
<dbReference type="GO" id="GO:0030425">
    <property type="term" value="C:dendrite"/>
    <property type="evidence" value="ECO:0007669"/>
    <property type="project" value="TreeGrafter"/>
</dbReference>
<keyword evidence="5" id="KW-1015">Disulfide bond</keyword>
<evidence type="ECO:0000256" key="5">
    <source>
        <dbReference type="ARBA" id="ARBA00023157"/>
    </source>
</evidence>
<dbReference type="PROSITE" id="PS50270">
    <property type="entry name" value="NGF_2"/>
    <property type="match status" value="1"/>
</dbReference>
<gene>
    <name evidence="8" type="ORF">JOB18_034199</name>
</gene>
<feature type="compositionally biased region" description="Basic residues" evidence="6">
    <location>
        <begin position="222"/>
        <end position="235"/>
    </location>
</feature>
<dbReference type="EMBL" id="JAGKHQ010000003">
    <property type="protein sequence ID" value="KAG7520678.1"/>
    <property type="molecule type" value="Genomic_DNA"/>
</dbReference>
<protein>
    <submittedName>
        <fullName evidence="8">Nerve growth factor-like</fullName>
    </submittedName>
</protein>
<evidence type="ECO:0000256" key="4">
    <source>
        <dbReference type="ARBA" id="ARBA00023030"/>
    </source>
</evidence>
<dbReference type="Pfam" id="PF00243">
    <property type="entry name" value="NGF"/>
    <property type="match status" value="1"/>
</dbReference>
<dbReference type="PROSITE" id="PS00248">
    <property type="entry name" value="NGF_1"/>
    <property type="match status" value="1"/>
</dbReference>
<dbReference type="GO" id="GO:0008021">
    <property type="term" value="C:synaptic vesicle"/>
    <property type="evidence" value="ECO:0007669"/>
    <property type="project" value="TreeGrafter"/>
</dbReference>
<dbReference type="InterPro" id="IPR002072">
    <property type="entry name" value="Nerve_growth_factor-rel"/>
</dbReference>
<evidence type="ECO:0000256" key="3">
    <source>
        <dbReference type="ARBA" id="ARBA00022525"/>
    </source>
</evidence>
<dbReference type="GO" id="GO:0038180">
    <property type="term" value="P:nerve growth factor signaling pathway"/>
    <property type="evidence" value="ECO:0007669"/>
    <property type="project" value="TreeGrafter"/>
</dbReference>
<dbReference type="GO" id="GO:0048812">
    <property type="term" value="P:neuron projection morphogenesis"/>
    <property type="evidence" value="ECO:0007669"/>
    <property type="project" value="TreeGrafter"/>
</dbReference>
<dbReference type="GO" id="GO:0021675">
    <property type="term" value="P:nerve development"/>
    <property type="evidence" value="ECO:0007669"/>
    <property type="project" value="TreeGrafter"/>
</dbReference>
<evidence type="ECO:0000313" key="9">
    <source>
        <dbReference type="Proteomes" id="UP000693946"/>
    </source>
</evidence>
<dbReference type="GO" id="GO:0007169">
    <property type="term" value="P:cell surface receptor protein tyrosine kinase signaling pathway"/>
    <property type="evidence" value="ECO:0007669"/>
    <property type="project" value="TreeGrafter"/>
</dbReference>
<accession>A0AAV6SVK8</accession>
<dbReference type="GO" id="GO:0043524">
    <property type="term" value="P:negative regulation of neuron apoptotic process"/>
    <property type="evidence" value="ECO:0007669"/>
    <property type="project" value="TreeGrafter"/>
</dbReference>
<organism evidence="8 9">
    <name type="scientific">Solea senegalensis</name>
    <name type="common">Senegalese sole</name>
    <dbReference type="NCBI Taxonomy" id="28829"/>
    <lineage>
        <taxon>Eukaryota</taxon>
        <taxon>Metazoa</taxon>
        <taxon>Chordata</taxon>
        <taxon>Craniata</taxon>
        <taxon>Vertebrata</taxon>
        <taxon>Euteleostomi</taxon>
        <taxon>Actinopterygii</taxon>
        <taxon>Neopterygii</taxon>
        <taxon>Teleostei</taxon>
        <taxon>Neoteleostei</taxon>
        <taxon>Acanthomorphata</taxon>
        <taxon>Carangaria</taxon>
        <taxon>Pleuronectiformes</taxon>
        <taxon>Pleuronectoidei</taxon>
        <taxon>Soleidae</taxon>
        <taxon>Solea</taxon>
    </lineage>
</organism>
<dbReference type="GO" id="GO:0050804">
    <property type="term" value="P:modulation of chemical synaptic transmission"/>
    <property type="evidence" value="ECO:0007669"/>
    <property type="project" value="TreeGrafter"/>
</dbReference>
<comment type="subcellular location">
    <subcellularLocation>
        <location evidence="1">Secreted</location>
    </subcellularLocation>
</comment>